<dbReference type="Gramene" id="AET6Gv20164600.28">
    <property type="protein sequence ID" value="AET6Gv20164600.28"/>
    <property type="gene ID" value="AET6Gv20164600"/>
</dbReference>
<feature type="region of interest" description="Disordered" evidence="1">
    <location>
        <begin position="1"/>
        <end position="50"/>
    </location>
</feature>
<name>A0A453N000_AEGTS</name>
<reference evidence="2" key="3">
    <citation type="journal article" date="2017" name="Nature">
        <title>Genome sequence of the progenitor of the wheat D genome Aegilops tauschii.</title>
        <authorList>
            <person name="Luo M.C."/>
            <person name="Gu Y.Q."/>
            <person name="Puiu D."/>
            <person name="Wang H."/>
            <person name="Twardziok S.O."/>
            <person name="Deal K.R."/>
            <person name="Huo N."/>
            <person name="Zhu T."/>
            <person name="Wang L."/>
            <person name="Wang Y."/>
            <person name="McGuire P.E."/>
            <person name="Liu S."/>
            <person name="Long H."/>
            <person name="Ramasamy R.K."/>
            <person name="Rodriguez J.C."/>
            <person name="Van S.L."/>
            <person name="Yuan L."/>
            <person name="Wang Z."/>
            <person name="Xia Z."/>
            <person name="Xiao L."/>
            <person name="Anderson O.D."/>
            <person name="Ouyang S."/>
            <person name="Liang Y."/>
            <person name="Zimin A.V."/>
            <person name="Pertea G."/>
            <person name="Qi P."/>
            <person name="Bennetzen J.L."/>
            <person name="Dai X."/>
            <person name="Dawson M.W."/>
            <person name="Muller H.G."/>
            <person name="Kugler K."/>
            <person name="Rivarola-Duarte L."/>
            <person name="Spannagl M."/>
            <person name="Mayer K.F.X."/>
            <person name="Lu F.H."/>
            <person name="Bevan M.W."/>
            <person name="Leroy P."/>
            <person name="Li P."/>
            <person name="You F.M."/>
            <person name="Sun Q."/>
            <person name="Liu Z."/>
            <person name="Lyons E."/>
            <person name="Wicker T."/>
            <person name="Salzberg S.L."/>
            <person name="Devos K.M."/>
            <person name="Dvorak J."/>
        </authorList>
    </citation>
    <scope>NUCLEOTIDE SEQUENCE [LARGE SCALE GENOMIC DNA]</scope>
    <source>
        <strain evidence="2">cv. AL8/78</strain>
    </source>
</reference>
<reference evidence="2" key="4">
    <citation type="submission" date="2019-03" db="UniProtKB">
        <authorList>
            <consortium name="EnsemblPlants"/>
        </authorList>
    </citation>
    <scope>IDENTIFICATION</scope>
</reference>
<proteinExistence type="predicted"/>
<reference evidence="3" key="2">
    <citation type="journal article" date="2017" name="Nat. Plants">
        <title>The Aegilops tauschii genome reveals multiple impacts of transposons.</title>
        <authorList>
            <person name="Zhao G."/>
            <person name="Zou C."/>
            <person name="Li K."/>
            <person name="Wang K."/>
            <person name="Li T."/>
            <person name="Gao L."/>
            <person name="Zhang X."/>
            <person name="Wang H."/>
            <person name="Yang Z."/>
            <person name="Liu X."/>
            <person name="Jiang W."/>
            <person name="Mao L."/>
            <person name="Kong X."/>
            <person name="Jiao Y."/>
            <person name="Jia J."/>
        </authorList>
    </citation>
    <scope>NUCLEOTIDE SEQUENCE [LARGE SCALE GENOMIC DNA]</scope>
    <source>
        <strain evidence="3">cv. AL8/78</strain>
    </source>
</reference>
<protein>
    <submittedName>
        <fullName evidence="2">Uncharacterized protein</fullName>
    </submittedName>
</protein>
<dbReference type="AlphaFoldDB" id="A0A453N000"/>
<dbReference type="Proteomes" id="UP000015105">
    <property type="component" value="Chromosome 6D"/>
</dbReference>
<evidence type="ECO:0000313" key="3">
    <source>
        <dbReference type="Proteomes" id="UP000015105"/>
    </source>
</evidence>
<accession>A0A453N000</accession>
<keyword evidence="3" id="KW-1185">Reference proteome</keyword>
<sequence length="108" mass="12364">QPVSPCPSLSSPLPSPPGPNRRSRARGNLGFRRPRPPKVTSRMPRFLPEARRSSASPPWIWRSLGRLSSPELRSGHFLFFHHRTLARLCFALIFVAPSDRERWRILGM</sequence>
<evidence type="ECO:0000313" key="2">
    <source>
        <dbReference type="EnsemblPlants" id="AET6Gv20164600.28"/>
    </source>
</evidence>
<dbReference type="EnsemblPlants" id="AET6Gv20164600.28">
    <property type="protein sequence ID" value="AET6Gv20164600.28"/>
    <property type="gene ID" value="AET6Gv20164600"/>
</dbReference>
<reference evidence="2" key="5">
    <citation type="journal article" date="2021" name="G3 (Bethesda)">
        <title>Aegilops tauschii genome assembly Aet v5.0 features greater sequence contiguity and improved annotation.</title>
        <authorList>
            <person name="Wang L."/>
            <person name="Zhu T."/>
            <person name="Rodriguez J.C."/>
            <person name="Deal K.R."/>
            <person name="Dubcovsky J."/>
            <person name="McGuire P.E."/>
            <person name="Lux T."/>
            <person name="Spannagl M."/>
            <person name="Mayer K.F.X."/>
            <person name="Baldrich P."/>
            <person name="Meyers B.C."/>
            <person name="Huo N."/>
            <person name="Gu Y.Q."/>
            <person name="Zhou H."/>
            <person name="Devos K.M."/>
            <person name="Bennetzen J.L."/>
            <person name="Unver T."/>
            <person name="Budak H."/>
            <person name="Gulick P.J."/>
            <person name="Galiba G."/>
            <person name="Kalapos B."/>
            <person name="Nelson D.R."/>
            <person name="Li P."/>
            <person name="You F.M."/>
            <person name="Luo M.C."/>
            <person name="Dvorak J."/>
        </authorList>
    </citation>
    <scope>NUCLEOTIDE SEQUENCE [LARGE SCALE GENOMIC DNA]</scope>
    <source>
        <strain evidence="2">cv. AL8/78</strain>
    </source>
</reference>
<feature type="compositionally biased region" description="Low complexity" evidence="1">
    <location>
        <begin position="1"/>
        <end position="12"/>
    </location>
</feature>
<organism evidence="2 3">
    <name type="scientific">Aegilops tauschii subsp. strangulata</name>
    <name type="common">Goatgrass</name>
    <dbReference type="NCBI Taxonomy" id="200361"/>
    <lineage>
        <taxon>Eukaryota</taxon>
        <taxon>Viridiplantae</taxon>
        <taxon>Streptophyta</taxon>
        <taxon>Embryophyta</taxon>
        <taxon>Tracheophyta</taxon>
        <taxon>Spermatophyta</taxon>
        <taxon>Magnoliopsida</taxon>
        <taxon>Liliopsida</taxon>
        <taxon>Poales</taxon>
        <taxon>Poaceae</taxon>
        <taxon>BOP clade</taxon>
        <taxon>Pooideae</taxon>
        <taxon>Triticodae</taxon>
        <taxon>Triticeae</taxon>
        <taxon>Triticinae</taxon>
        <taxon>Aegilops</taxon>
    </lineage>
</organism>
<evidence type="ECO:0000256" key="1">
    <source>
        <dbReference type="SAM" id="MobiDB-lite"/>
    </source>
</evidence>
<reference evidence="3" key="1">
    <citation type="journal article" date="2014" name="Science">
        <title>Ancient hybridizations among the ancestral genomes of bread wheat.</title>
        <authorList>
            <consortium name="International Wheat Genome Sequencing Consortium,"/>
            <person name="Marcussen T."/>
            <person name="Sandve S.R."/>
            <person name="Heier L."/>
            <person name="Spannagl M."/>
            <person name="Pfeifer M."/>
            <person name="Jakobsen K.S."/>
            <person name="Wulff B.B."/>
            <person name="Steuernagel B."/>
            <person name="Mayer K.F."/>
            <person name="Olsen O.A."/>
        </authorList>
    </citation>
    <scope>NUCLEOTIDE SEQUENCE [LARGE SCALE GENOMIC DNA]</scope>
    <source>
        <strain evidence="3">cv. AL8/78</strain>
    </source>
</reference>